<dbReference type="Gene3D" id="3.40.50.2000">
    <property type="entry name" value="Glycogen Phosphorylase B"/>
    <property type="match status" value="1"/>
</dbReference>
<sequence>MIKVALIQDWLTELGGAEKVFSAIYELYPNADIYTLVYNTDLLEKIGIPEEKVTASFIQKLPFAKKKYRNYLPLFSKAIESFDLSSYDLIISSSSCVAKGVLTHAGQTHICYCHSPVRYGWDLYFQYLTESKLIGYSPKALLAKSILHKLRIWDIISSNRVDHFISNSNYIQKRIYKTYRREAKTIYPPVAVKSFDHTISKEDFYFTCSRMVPYKKIDIIVEAFSKMPDKKLIVIGNGPDKQKIEKLRTSNIELMGYQPFSVLKEHMERAKAFVFAAEEDFGIVPVEAQACGTPVIAFGKGGSLETIKDKETGIFFYEQTANAIIEAVNNFEEIKASFDPQLIREHALNFDIDIFKENIKNYMTNIMNNKSI</sequence>
<dbReference type="AlphaFoldDB" id="A0A212K8J6"/>
<reference evidence="2" key="1">
    <citation type="submission" date="2016-04" db="EMBL/GenBank/DDBJ databases">
        <authorList>
            <person name="Evans L.H."/>
            <person name="Alamgir A."/>
            <person name="Owens N."/>
            <person name="Weber N.D."/>
            <person name="Virtaneva K."/>
            <person name="Barbian K."/>
            <person name="Babar A."/>
            <person name="Rosenke K."/>
        </authorList>
    </citation>
    <scope>NUCLEOTIDE SEQUENCE</scope>
    <source>
        <strain evidence="2">86-2</strain>
    </source>
</reference>
<dbReference type="PANTHER" id="PTHR45947:SF3">
    <property type="entry name" value="SULFOQUINOVOSYL TRANSFERASE SQD2"/>
    <property type="match status" value="1"/>
</dbReference>
<proteinExistence type="predicted"/>
<dbReference type="Pfam" id="PF00534">
    <property type="entry name" value="Glycos_transf_1"/>
    <property type="match status" value="1"/>
</dbReference>
<dbReference type="RefSeq" id="WP_296951898.1">
    <property type="nucleotide sequence ID" value="NZ_LT599021.1"/>
</dbReference>
<dbReference type="PANTHER" id="PTHR45947">
    <property type="entry name" value="SULFOQUINOVOSYL TRANSFERASE SQD2"/>
    <property type="match status" value="1"/>
</dbReference>
<dbReference type="SUPFAM" id="SSF53756">
    <property type="entry name" value="UDP-Glycosyltransferase/glycogen phosphorylase"/>
    <property type="match status" value="1"/>
</dbReference>
<dbReference type="EMBL" id="FLUL01000001">
    <property type="protein sequence ID" value="SBW08023.1"/>
    <property type="molecule type" value="Genomic_DNA"/>
</dbReference>
<accession>A0A212K8J6</accession>
<evidence type="ECO:0000313" key="2">
    <source>
        <dbReference type="EMBL" id="SBW08023.1"/>
    </source>
</evidence>
<gene>
    <name evidence="2" type="ORF">KL86DYS2_13274</name>
</gene>
<dbReference type="InterPro" id="IPR050194">
    <property type="entry name" value="Glycosyltransferase_grp1"/>
</dbReference>
<keyword evidence="2" id="KW-0808">Transferase</keyword>
<protein>
    <submittedName>
        <fullName evidence="2">Glycosyl transferase, group 1</fullName>
    </submittedName>
</protein>
<name>A0A212K8J6_9BACT</name>
<dbReference type="CDD" id="cd03804">
    <property type="entry name" value="GT4_WbaZ-like"/>
    <property type="match status" value="1"/>
</dbReference>
<evidence type="ECO:0000259" key="1">
    <source>
        <dbReference type="Pfam" id="PF00534"/>
    </source>
</evidence>
<dbReference type="InterPro" id="IPR001296">
    <property type="entry name" value="Glyco_trans_1"/>
</dbReference>
<dbReference type="GO" id="GO:0016757">
    <property type="term" value="F:glycosyltransferase activity"/>
    <property type="evidence" value="ECO:0007669"/>
    <property type="project" value="InterPro"/>
</dbReference>
<feature type="domain" description="Glycosyl transferase family 1" evidence="1">
    <location>
        <begin position="197"/>
        <end position="334"/>
    </location>
</feature>
<organism evidence="2">
    <name type="scientific">uncultured Dysgonomonas sp</name>
    <dbReference type="NCBI Taxonomy" id="206096"/>
    <lineage>
        <taxon>Bacteria</taxon>
        <taxon>Pseudomonadati</taxon>
        <taxon>Bacteroidota</taxon>
        <taxon>Bacteroidia</taxon>
        <taxon>Bacteroidales</taxon>
        <taxon>Dysgonomonadaceae</taxon>
        <taxon>Dysgonomonas</taxon>
        <taxon>environmental samples</taxon>
    </lineage>
</organism>